<dbReference type="Proteomes" id="UP000186698">
    <property type="component" value="Chromosome 5L"/>
</dbReference>
<keyword evidence="4" id="KW-1133">Transmembrane helix</keyword>
<dbReference type="STRING" id="8355.A0A1L8GB19"/>
<evidence type="ECO:0000259" key="11">
    <source>
        <dbReference type="PROSITE" id="PS50262"/>
    </source>
</evidence>
<evidence type="ECO:0000256" key="5">
    <source>
        <dbReference type="ARBA" id="ARBA00023040"/>
    </source>
</evidence>
<evidence type="ECO:0000313" key="12">
    <source>
        <dbReference type="Proteomes" id="UP000186698"/>
    </source>
</evidence>
<dbReference type="CTD" id="108716226"/>
<dbReference type="PROSITE" id="PS50262">
    <property type="entry name" value="G_PROTEIN_RECEP_F1_2"/>
    <property type="match status" value="1"/>
</dbReference>
<dbReference type="KEGG" id="xla:108716226"/>
<dbReference type="PRINTS" id="PR00237">
    <property type="entry name" value="GPCRRHODOPSN"/>
</dbReference>
<evidence type="ECO:0000256" key="10">
    <source>
        <dbReference type="RuleBase" id="RU000688"/>
    </source>
</evidence>
<sequence length="310" mass="35939">MNSSVNCSYTQVDSIVKNVQLGIYIPTFILGCILNIFALWIFFCFIKKWTEASIYLINLAILDLFLLLSLPFKMFYSEQEPIEDHHLCTFAEILYFTNMYGSIYMITFISLDRYIAIKHPFWAKHLRSPKKTTAICFFIWIFVWVFGASTLSKEDRKGCFHKMSKKIWSPPLIICLELFGFLIPMIIIMGCSIQIVRELRAQRGVPEQHNGQRTTVRRIIISNLVVFLLSFLPSHLGIFLQLLVKQNIITDCSKTQSISLFLQLSMCLANVNSCLDAVCYYFAVKEFRETSVRSHSIIRKTISLQQSRSE</sequence>
<evidence type="ECO:0000256" key="1">
    <source>
        <dbReference type="ARBA" id="ARBA00004651"/>
    </source>
</evidence>
<dbReference type="GO" id="GO:0007200">
    <property type="term" value="P:phospholipase C-activating G protein-coupled receptor signaling pathway"/>
    <property type="evidence" value="ECO:0007669"/>
    <property type="project" value="TreeGrafter"/>
</dbReference>
<dbReference type="FunFam" id="1.20.1070.10:FF:000142">
    <property type="entry name" value="G protein-coupled receptor 55"/>
    <property type="match status" value="1"/>
</dbReference>
<name>A0A1L8GB19_XENLA</name>
<feature type="domain" description="G-protein coupled receptors family 1 profile" evidence="11">
    <location>
        <begin position="34"/>
        <end position="280"/>
    </location>
</feature>
<dbReference type="GO" id="GO:0004949">
    <property type="term" value="F:cannabinoid receptor activity"/>
    <property type="evidence" value="ECO:0000318"/>
    <property type="project" value="GO_Central"/>
</dbReference>
<comment type="subcellular location">
    <subcellularLocation>
        <location evidence="1">Cell membrane</location>
        <topology evidence="1">Multi-pass membrane protein</topology>
    </subcellularLocation>
</comment>
<comment type="similarity">
    <text evidence="10">Belongs to the G-protein coupled receptor 1 family.</text>
</comment>
<dbReference type="InterPro" id="IPR000276">
    <property type="entry name" value="GPCR_Rhodpsn"/>
</dbReference>
<protein>
    <submittedName>
        <fullName evidence="13">G-protein coupled receptor 55</fullName>
    </submittedName>
</protein>
<dbReference type="OMA" id="TCFHNMS"/>
<dbReference type="PANTHER" id="PTHR24232:SF56">
    <property type="entry name" value="G-PROTEIN COUPLED RECEPTOR 55"/>
    <property type="match status" value="1"/>
</dbReference>
<evidence type="ECO:0000256" key="8">
    <source>
        <dbReference type="ARBA" id="ARBA00023180"/>
    </source>
</evidence>
<keyword evidence="12" id="KW-1185">Reference proteome</keyword>
<keyword evidence="9 10" id="KW-0807">Transducer</keyword>
<dbReference type="AlphaFoldDB" id="A0A1L8GB19"/>
<dbReference type="GO" id="GO:0035025">
    <property type="term" value="P:positive regulation of Rho protein signal transduction"/>
    <property type="evidence" value="ECO:0007669"/>
    <property type="project" value="TreeGrafter"/>
</dbReference>
<evidence type="ECO:0000256" key="2">
    <source>
        <dbReference type="ARBA" id="ARBA00022475"/>
    </source>
</evidence>
<keyword evidence="8" id="KW-0325">Glycoprotein</keyword>
<dbReference type="PROSITE" id="PS00237">
    <property type="entry name" value="G_PROTEIN_RECEP_F1_1"/>
    <property type="match status" value="1"/>
</dbReference>
<keyword evidence="7 10" id="KW-0675">Receptor</keyword>
<keyword evidence="6" id="KW-0472">Membrane</keyword>
<organism evidence="12 13">
    <name type="scientific">Xenopus laevis</name>
    <name type="common">African clawed frog</name>
    <dbReference type="NCBI Taxonomy" id="8355"/>
    <lineage>
        <taxon>Eukaryota</taxon>
        <taxon>Metazoa</taxon>
        <taxon>Chordata</taxon>
        <taxon>Craniata</taxon>
        <taxon>Vertebrata</taxon>
        <taxon>Euteleostomi</taxon>
        <taxon>Amphibia</taxon>
        <taxon>Batrachia</taxon>
        <taxon>Anura</taxon>
        <taxon>Pipoidea</taxon>
        <taxon>Pipidae</taxon>
        <taxon>Xenopodinae</taxon>
        <taxon>Xenopus</taxon>
        <taxon>Xenopus</taxon>
    </lineage>
</organism>
<keyword evidence="5 10" id="KW-0297">G-protein coupled receptor</keyword>
<proteinExistence type="inferred from homology"/>
<dbReference type="SUPFAM" id="SSF81321">
    <property type="entry name" value="Family A G protein-coupled receptor-like"/>
    <property type="match status" value="1"/>
</dbReference>
<evidence type="ECO:0000256" key="9">
    <source>
        <dbReference type="ARBA" id="ARBA00023224"/>
    </source>
</evidence>
<dbReference type="Pfam" id="PF00001">
    <property type="entry name" value="7tm_1"/>
    <property type="match status" value="1"/>
</dbReference>
<evidence type="ECO:0000256" key="6">
    <source>
        <dbReference type="ARBA" id="ARBA00023136"/>
    </source>
</evidence>
<evidence type="ECO:0000313" key="13">
    <source>
        <dbReference type="RefSeq" id="XP_041419398.1"/>
    </source>
</evidence>
<dbReference type="PANTHER" id="PTHR24232">
    <property type="entry name" value="G-PROTEIN COUPLED RECEPTOR"/>
    <property type="match status" value="1"/>
</dbReference>
<dbReference type="GO" id="GO:0007186">
    <property type="term" value="P:G protein-coupled receptor signaling pathway"/>
    <property type="evidence" value="ECO:0000318"/>
    <property type="project" value="GO_Central"/>
</dbReference>
<gene>
    <name evidence="13" type="primary">gpr55.L</name>
</gene>
<accession>A0A1L8GB19</accession>
<dbReference type="GeneID" id="108716226"/>
<reference evidence="13" key="1">
    <citation type="submission" date="2025-08" db="UniProtKB">
        <authorList>
            <consortium name="RefSeq"/>
        </authorList>
    </citation>
    <scope>IDENTIFICATION</scope>
    <source>
        <strain evidence="13">J_2021</strain>
        <tissue evidence="13">Erythrocytes</tissue>
    </source>
</reference>
<dbReference type="OrthoDB" id="9447539at2759"/>
<dbReference type="RefSeq" id="XP_041419398.1">
    <property type="nucleotide sequence ID" value="XM_041563464.1"/>
</dbReference>
<dbReference type="PaxDb" id="8355-A0A1L8GB19"/>
<dbReference type="GO" id="GO:0005886">
    <property type="term" value="C:plasma membrane"/>
    <property type="evidence" value="ECO:0000318"/>
    <property type="project" value="GO_Central"/>
</dbReference>
<evidence type="ECO:0000256" key="3">
    <source>
        <dbReference type="ARBA" id="ARBA00022692"/>
    </source>
</evidence>
<evidence type="ECO:0000256" key="7">
    <source>
        <dbReference type="ARBA" id="ARBA00023170"/>
    </source>
</evidence>
<evidence type="ECO:0000256" key="4">
    <source>
        <dbReference type="ARBA" id="ARBA00022989"/>
    </source>
</evidence>
<dbReference type="InterPro" id="IPR017452">
    <property type="entry name" value="GPCR_Rhodpsn_7TM"/>
</dbReference>
<dbReference type="Gene3D" id="1.20.1070.10">
    <property type="entry name" value="Rhodopsin 7-helix transmembrane proteins"/>
    <property type="match status" value="1"/>
</dbReference>
<keyword evidence="2" id="KW-1003">Cell membrane</keyword>
<keyword evidence="3 10" id="KW-0812">Transmembrane</keyword>